<evidence type="ECO:0000313" key="3">
    <source>
        <dbReference type="EMBL" id="SER82172.1"/>
    </source>
</evidence>
<keyword evidence="4" id="KW-1185">Reference proteome</keyword>
<feature type="domain" description="AMIN-like" evidence="2">
    <location>
        <begin position="53"/>
        <end position="182"/>
    </location>
</feature>
<sequence length="184" mass="20000">MVKRLFSAVAAVAVAFSIVVFAPVAASAADPYCGITWGSGLKTAGFNETGFFRDVRGGQHECFDRLVIDLDAPGGHGYYVKYVDEITADGSGHVVPTRGAGKLQIQALGRAWDDNGQLTYHPANWTELVNVTGWRTFRQVVWAGTYEGDTTLGIGLRARLPFRVFTLPRDNGGTRIVVDVAHLW</sequence>
<dbReference type="InterPro" id="IPR056303">
    <property type="entry name" value="AMIN-like"/>
</dbReference>
<dbReference type="STRING" id="155974.SAMN04487818_105369"/>
<protein>
    <recommendedName>
        <fullName evidence="2">AMIN-like domain-containing protein</fullName>
    </recommendedName>
</protein>
<feature type="chain" id="PRO_5011588524" description="AMIN-like domain-containing protein" evidence="1">
    <location>
        <begin position="29"/>
        <end position="184"/>
    </location>
</feature>
<keyword evidence="1" id="KW-0732">Signal</keyword>
<evidence type="ECO:0000256" key="1">
    <source>
        <dbReference type="SAM" id="SignalP"/>
    </source>
</evidence>
<evidence type="ECO:0000313" key="4">
    <source>
        <dbReference type="Proteomes" id="UP000199051"/>
    </source>
</evidence>
<dbReference type="AlphaFoldDB" id="A0A1H9SAY8"/>
<reference evidence="4" key="1">
    <citation type="submission" date="2016-10" db="EMBL/GenBank/DDBJ databases">
        <authorList>
            <person name="Varghese N."/>
            <person name="Submissions S."/>
        </authorList>
    </citation>
    <scope>NUCLEOTIDE SEQUENCE [LARGE SCALE GENOMIC DNA]</scope>
    <source>
        <strain evidence="4">DSM 44260</strain>
    </source>
</reference>
<evidence type="ECO:0000259" key="2">
    <source>
        <dbReference type="Pfam" id="PF24837"/>
    </source>
</evidence>
<dbReference type="Pfam" id="PF24837">
    <property type="entry name" value="AMIN-like"/>
    <property type="match status" value="1"/>
</dbReference>
<dbReference type="EMBL" id="FOGI01000005">
    <property type="protein sequence ID" value="SER82172.1"/>
    <property type="molecule type" value="Genomic_DNA"/>
</dbReference>
<proteinExistence type="predicted"/>
<accession>A0A1H9SAY8</accession>
<gene>
    <name evidence="3" type="ORF">SAMN04487818_105369</name>
</gene>
<dbReference type="Proteomes" id="UP000199051">
    <property type="component" value="Unassembled WGS sequence"/>
</dbReference>
<feature type="signal peptide" evidence="1">
    <location>
        <begin position="1"/>
        <end position="28"/>
    </location>
</feature>
<organism evidence="3 4">
    <name type="scientific">Actinokineospora terrae</name>
    <dbReference type="NCBI Taxonomy" id="155974"/>
    <lineage>
        <taxon>Bacteria</taxon>
        <taxon>Bacillati</taxon>
        <taxon>Actinomycetota</taxon>
        <taxon>Actinomycetes</taxon>
        <taxon>Pseudonocardiales</taxon>
        <taxon>Pseudonocardiaceae</taxon>
        <taxon>Actinokineospora</taxon>
    </lineage>
</organism>
<name>A0A1H9SAY8_9PSEU</name>